<protein>
    <submittedName>
        <fullName evidence="2">Competence protein ComGF</fullName>
    </submittedName>
</protein>
<dbReference type="Proteomes" id="UP000219252">
    <property type="component" value="Unassembled WGS sequence"/>
</dbReference>
<keyword evidence="1" id="KW-1133">Transmembrane helix</keyword>
<keyword evidence="1" id="KW-0472">Membrane</keyword>
<proteinExistence type="predicted"/>
<evidence type="ECO:0000313" key="2">
    <source>
        <dbReference type="EMBL" id="SOC36204.1"/>
    </source>
</evidence>
<reference evidence="3" key="1">
    <citation type="submission" date="2017-08" db="EMBL/GenBank/DDBJ databases">
        <authorList>
            <person name="Varghese N."/>
            <person name="Submissions S."/>
        </authorList>
    </citation>
    <scope>NUCLEOTIDE SEQUENCE [LARGE SCALE GENOMIC DNA]</scope>
    <source>
        <strain evidence="3">JC23</strain>
    </source>
</reference>
<name>A0A285U2P4_9BACL</name>
<dbReference type="AlphaFoldDB" id="A0A285U2P4"/>
<evidence type="ECO:0000313" key="3">
    <source>
        <dbReference type="Proteomes" id="UP000219252"/>
    </source>
</evidence>
<keyword evidence="1" id="KW-0812">Transmembrane</keyword>
<dbReference type="EMBL" id="OBQC01000002">
    <property type="protein sequence ID" value="SOC36204.1"/>
    <property type="molecule type" value="Genomic_DNA"/>
</dbReference>
<dbReference type="RefSeq" id="WP_097148235.1">
    <property type="nucleotide sequence ID" value="NZ_OBQC01000002.1"/>
</dbReference>
<dbReference type="OrthoDB" id="2361316at2"/>
<dbReference type="Pfam" id="PF15980">
    <property type="entry name" value="ComGF"/>
    <property type="match status" value="1"/>
</dbReference>
<accession>A0A285U2P4</accession>
<gene>
    <name evidence="2" type="ORF">SAMN05877842_102154</name>
</gene>
<evidence type="ECO:0000256" key="1">
    <source>
        <dbReference type="SAM" id="Phobius"/>
    </source>
</evidence>
<dbReference type="NCBIfam" id="NF041002">
    <property type="entry name" value="pilin_ComGF"/>
    <property type="match status" value="1"/>
</dbReference>
<dbReference type="InterPro" id="IPR016977">
    <property type="entry name" value="ComGF"/>
</dbReference>
<keyword evidence="3" id="KW-1185">Reference proteome</keyword>
<feature type="transmembrane region" description="Helical" evidence="1">
    <location>
        <begin position="20"/>
        <end position="39"/>
    </location>
</feature>
<organism evidence="2 3">
    <name type="scientific">Ureibacillus acetophenoni</name>
    <dbReference type="NCBI Taxonomy" id="614649"/>
    <lineage>
        <taxon>Bacteria</taxon>
        <taxon>Bacillati</taxon>
        <taxon>Bacillota</taxon>
        <taxon>Bacilli</taxon>
        <taxon>Bacillales</taxon>
        <taxon>Caryophanaceae</taxon>
        <taxon>Ureibacillus</taxon>
    </lineage>
</organism>
<sequence>MFHSKGSHIKNGFTLLDALYHLVVFILLSQLIILIFIWIQKQNNIYLTNEDTTWELFVNDFQSYLVNVKDIKVTGYEDVIEITYNDGNPSVQIGQLKDVIRKQVDYVGNVPMLIGIQNLKYDLYENYLKIIVKYPNDVVKERTFFVQLYPE</sequence>